<feature type="domain" description="Fe2OG dioxygenase" evidence="2">
    <location>
        <begin position="140"/>
        <end position="242"/>
    </location>
</feature>
<dbReference type="InterPro" id="IPR037151">
    <property type="entry name" value="AlkB-like_sf"/>
</dbReference>
<gene>
    <name evidence="3" type="ORF">Klosneuvirus_6_26</name>
</gene>
<dbReference type="SUPFAM" id="SSF51197">
    <property type="entry name" value="Clavaminate synthase-like"/>
    <property type="match status" value="1"/>
</dbReference>
<dbReference type="InterPro" id="IPR005123">
    <property type="entry name" value="Oxoglu/Fe-dep_dioxygenase_dom"/>
</dbReference>
<name>A0A1V0SLG0_9VIRU</name>
<accession>A0A1V0SLG0</accession>
<feature type="region of interest" description="Disordered" evidence="1">
    <location>
        <begin position="1"/>
        <end position="31"/>
    </location>
</feature>
<evidence type="ECO:0000256" key="1">
    <source>
        <dbReference type="SAM" id="MobiDB-lite"/>
    </source>
</evidence>
<sequence length="244" mass="28270">MSWGKLSPYGGRFKYTEPEKKQDKPQNQASKYASQMLKSERAMVDGKLTNDYQLVLKNGCTTSLRNQDKCCNIYLGCTYLPNFFCQTKDLNIFNQLKKELDEHKDTGMINWSKHFRHEDPSFSKTFNDIVEQMAKHFNVEVLQTRLNYYKDGNDWKPYHHDKHAYGDGADKIREDFTMGASFGASRNLDFRHVGSNLSFTFPQNNGDIFAFNSDINKAFMHGIPKANQNVGERFSIIAWGKKKE</sequence>
<feature type="compositionally biased region" description="Basic and acidic residues" evidence="1">
    <location>
        <begin position="14"/>
        <end position="24"/>
    </location>
</feature>
<evidence type="ECO:0000259" key="2">
    <source>
        <dbReference type="PROSITE" id="PS51471"/>
    </source>
</evidence>
<dbReference type="InterPro" id="IPR027450">
    <property type="entry name" value="AlkB-like"/>
</dbReference>
<dbReference type="PANTHER" id="PTHR42256:SF1">
    <property type="entry name" value="FE2OG DIOXYGENASE DOMAIN-CONTAINING PROTEIN"/>
    <property type="match status" value="1"/>
</dbReference>
<dbReference type="Pfam" id="PF13532">
    <property type="entry name" value="2OG-FeII_Oxy_2"/>
    <property type="match status" value="1"/>
</dbReference>
<dbReference type="PROSITE" id="PS51471">
    <property type="entry name" value="FE2OG_OXY"/>
    <property type="match status" value="1"/>
</dbReference>
<evidence type="ECO:0000313" key="3">
    <source>
        <dbReference type="EMBL" id="ARF12464.1"/>
    </source>
</evidence>
<reference evidence="3" key="1">
    <citation type="journal article" date="2017" name="Science">
        <title>Giant viruses with an expanded complement of translation system components.</title>
        <authorList>
            <person name="Schulz F."/>
            <person name="Yutin N."/>
            <person name="Ivanova N.N."/>
            <person name="Ortega D.R."/>
            <person name="Lee T.K."/>
            <person name="Vierheilig J."/>
            <person name="Daims H."/>
            <person name="Horn M."/>
            <person name="Wagner M."/>
            <person name="Jensen G.J."/>
            <person name="Kyrpides N.C."/>
            <person name="Koonin E.V."/>
            <person name="Woyke T."/>
        </authorList>
    </citation>
    <scope>NUCLEOTIDE SEQUENCE</scope>
    <source>
        <strain evidence="3">KNV1</strain>
    </source>
</reference>
<protein>
    <submittedName>
        <fullName evidence="3">2OG-FeII oxygenase superfamily protein</fullName>
    </submittedName>
</protein>
<proteinExistence type="predicted"/>
<dbReference type="PANTHER" id="PTHR42256">
    <property type="entry name" value="OXOGLUTARATE/IRON-DEPENDENT DIOXYGENASE"/>
    <property type="match status" value="1"/>
</dbReference>
<organism evidence="3">
    <name type="scientific">Klosneuvirus KNV1</name>
    <dbReference type="NCBI Taxonomy" id="1977640"/>
    <lineage>
        <taxon>Viruses</taxon>
        <taxon>Varidnaviria</taxon>
        <taxon>Bamfordvirae</taxon>
        <taxon>Nucleocytoviricota</taxon>
        <taxon>Megaviricetes</taxon>
        <taxon>Imitervirales</taxon>
        <taxon>Mimiviridae</taxon>
        <taxon>Klosneuvirinae</taxon>
        <taxon>Klosneuvirus</taxon>
    </lineage>
</organism>
<dbReference type="EMBL" id="KY684113">
    <property type="protein sequence ID" value="ARF12464.1"/>
    <property type="molecule type" value="Genomic_DNA"/>
</dbReference>
<dbReference type="Gene3D" id="2.60.120.590">
    <property type="entry name" value="Alpha-ketoglutarate-dependent dioxygenase AlkB-like"/>
    <property type="match status" value="1"/>
</dbReference>